<evidence type="ECO:0000256" key="2">
    <source>
        <dbReference type="ARBA" id="ARBA00007862"/>
    </source>
</evidence>
<dbReference type="RefSeq" id="WP_322498754.1">
    <property type="nucleotide sequence ID" value="NZ_JARGYU010000002.1"/>
</dbReference>
<dbReference type="CDD" id="cd03405">
    <property type="entry name" value="SPFH_HflC"/>
    <property type="match status" value="1"/>
</dbReference>
<reference evidence="9" key="1">
    <citation type="submission" date="2023-02" db="EMBL/GenBank/DDBJ databases">
        <title>Host association and intracellularity evolved multiple times independently in the Rickettsiales.</title>
        <authorList>
            <person name="Castelli M."/>
            <person name="Nardi T."/>
            <person name="Gammuto L."/>
            <person name="Bellinzona G."/>
            <person name="Sabaneyeva E."/>
            <person name="Potekhin A."/>
            <person name="Serra V."/>
            <person name="Petroni G."/>
            <person name="Sassera D."/>
        </authorList>
    </citation>
    <scope>NUCLEOTIDE SEQUENCE</scope>
    <source>
        <strain evidence="9">USBL-36I1</strain>
    </source>
</reference>
<dbReference type="PANTHER" id="PTHR42911:SF1">
    <property type="entry name" value="MODULATOR OF FTSH PROTEASE HFLC"/>
    <property type="match status" value="1"/>
</dbReference>
<evidence type="ECO:0000256" key="5">
    <source>
        <dbReference type="ARBA" id="ARBA00023136"/>
    </source>
</evidence>
<dbReference type="GO" id="GO:0016020">
    <property type="term" value="C:membrane"/>
    <property type="evidence" value="ECO:0007669"/>
    <property type="project" value="UniProtKB-SubCell"/>
</dbReference>
<comment type="similarity">
    <text evidence="2 6">Belongs to the band 7/mec-2 family. HflC subfamily.</text>
</comment>
<dbReference type="Gene3D" id="3.30.479.30">
    <property type="entry name" value="Band 7 domain"/>
    <property type="match status" value="1"/>
</dbReference>
<evidence type="ECO:0000256" key="7">
    <source>
        <dbReference type="SAM" id="Phobius"/>
    </source>
</evidence>
<dbReference type="SMART" id="SM00244">
    <property type="entry name" value="PHB"/>
    <property type="match status" value="1"/>
</dbReference>
<dbReference type="SUPFAM" id="SSF117892">
    <property type="entry name" value="Band 7/SPFH domain"/>
    <property type="match status" value="1"/>
</dbReference>
<dbReference type="GO" id="GO:0008233">
    <property type="term" value="F:peptidase activity"/>
    <property type="evidence" value="ECO:0007669"/>
    <property type="project" value="UniProtKB-KW"/>
</dbReference>
<dbReference type="GO" id="GO:0006508">
    <property type="term" value="P:proteolysis"/>
    <property type="evidence" value="ECO:0007669"/>
    <property type="project" value="UniProtKB-KW"/>
</dbReference>
<evidence type="ECO:0000313" key="10">
    <source>
        <dbReference type="Proteomes" id="UP001289135"/>
    </source>
</evidence>
<keyword evidence="10" id="KW-1185">Reference proteome</keyword>
<keyword evidence="4 7" id="KW-1133">Transmembrane helix</keyword>
<keyword evidence="3 7" id="KW-0812">Transmembrane</keyword>
<feature type="domain" description="Band 7" evidence="8">
    <location>
        <begin position="30"/>
        <end position="195"/>
    </location>
</feature>
<dbReference type="PANTHER" id="PTHR42911">
    <property type="entry name" value="MODULATOR OF FTSH PROTEASE HFLC"/>
    <property type="match status" value="1"/>
</dbReference>
<evidence type="ECO:0000256" key="4">
    <source>
        <dbReference type="ARBA" id="ARBA00022989"/>
    </source>
</evidence>
<comment type="caution">
    <text evidence="9">The sequence shown here is derived from an EMBL/GenBank/DDBJ whole genome shotgun (WGS) entry which is preliminary data.</text>
</comment>
<dbReference type="InterPro" id="IPR036013">
    <property type="entry name" value="Band_7/SPFH_dom_sf"/>
</dbReference>
<proteinExistence type="inferred from homology"/>
<dbReference type="InterPro" id="IPR010200">
    <property type="entry name" value="HflC"/>
</dbReference>
<feature type="transmembrane region" description="Helical" evidence="7">
    <location>
        <begin position="14"/>
        <end position="35"/>
    </location>
</feature>
<evidence type="ECO:0000259" key="8">
    <source>
        <dbReference type="SMART" id="SM00244"/>
    </source>
</evidence>
<keyword evidence="9" id="KW-0645">Protease</keyword>
<accession>A0AAE5AH97</accession>
<keyword evidence="9" id="KW-0378">Hydrolase</keyword>
<keyword evidence="5 7" id="KW-0472">Membrane</keyword>
<evidence type="ECO:0000256" key="1">
    <source>
        <dbReference type="ARBA" id="ARBA00004167"/>
    </source>
</evidence>
<evidence type="ECO:0000256" key="6">
    <source>
        <dbReference type="PIRNR" id="PIRNR005651"/>
    </source>
</evidence>
<gene>
    <name evidence="9" type="ORF">Lyticum_00496</name>
</gene>
<comment type="function">
    <text evidence="6">HflC and HflK could regulate a protease.</text>
</comment>
<dbReference type="PIRSF" id="PIRSF005651">
    <property type="entry name" value="HflC"/>
    <property type="match status" value="1"/>
</dbReference>
<name>A0AAE5AH97_9RICK</name>
<dbReference type="Proteomes" id="UP001289135">
    <property type="component" value="Unassembled WGS sequence"/>
</dbReference>
<sequence>MLSNNKLKEGKSQFSKIITIFAMLLFIMAISSYIVDQRQMVIVTQFGNIISIKKEPGIKFHIPFIQNIIYFDNRIQNINFKASDANELVTSDQKTMRIEAFAKYKLSDPARFYQTVYTESAFKARLSSIFESTIREVIGTFSFADVLGSKREVIMEKISEIITKQVEDFGVQFIDMRITRIGLPEKARMAVYRRMETDRTKEAAEIRAQGKQEGDIIKAQTERDQVIMLAEAQKQANGIRGDGESQAAKIVLEAVEKNGDSGKEFYNYYRILQSYNKIFSNKNDILLIDIKEAPLFDIITNFEIKKNEIKKNEVKNNQDLQKFNNN</sequence>
<protein>
    <recommendedName>
        <fullName evidence="6">Protein HflC</fullName>
    </recommendedName>
</protein>
<organism evidence="9 10">
    <name type="scientific">Lyticum sinuosum</name>
    <dbReference type="NCBI Taxonomy" id="1332059"/>
    <lineage>
        <taxon>Bacteria</taxon>
        <taxon>Pseudomonadati</taxon>
        <taxon>Pseudomonadota</taxon>
        <taxon>Alphaproteobacteria</taxon>
        <taxon>Rickettsiales</taxon>
        <taxon>Lyticum</taxon>
    </lineage>
</organism>
<evidence type="ECO:0000313" key="9">
    <source>
        <dbReference type="EMBL" id="MDZ5761325.1"/>
    </source>
</evidence>
<dbReference type="EMBL" id="JARGYU010000002">
    <property type="protein sequence ID" value="MDZ5761325.1"/>
    <property type="molecule type" value="Genomic_DNA"/>
</dbReference>
<comment type="subcellular location">
    <subcellularLocation>
        <location evidence="1">Membrane</location>
        <topology evidence="1">Single-pass membrane protein</topology>
    </subcellularLocation>
</comment>
<evidence type="ECO:0000256" key="3">
    <source>
        <dbReference type="ARBA" id="ARBA00022692"/>
    </source>
</evidence>
<dbReference type="Pfam" id="PF01145">
    <property type="entry name" value="Band_7"/>
    <property type="match status" value="1"/>
</dbReference>
<dbReference type="AlphaFoldDB" id="A0AAE5AH97"/>
<dbReference type="InterPro" id="IPR001107">
    <property type="entry name" value="Band_7"/>
</dbReference>